<feature type="modified residue" description="4-aspartylphosphate" evidence="1">
    <location>
        <position position="62"/>
    </location>
</feature>
<keyword evidence="1" id="KW-0597">Phosphoprotein</keyword>
<protein>
    <submittedName>
        <fullName evidence="3">Response regulator receiver domain-containing protein</fullName>
    </submittedName>
</protein>
<proteinExistence type="predicted"/>
<dbReference type="STRING" id="228957.SAMN04488008_103436"/>
<dbReference type="PANTHER" id="PTHR44520:SF2">
    <property type="entry name" value="RESPONSE REGULATOR RCP1"/>
    <property type="match status" value="1"/>
</dbReference>
<evidence type="ECO:0000313" key="3">
    <source>
        <dbReference type="EMBL" id="SEL34580.1"/>
    </source>
</evidence>
<dbReference type="InterPro" id="IPR001789">
    <property type="entry name" value="Sig_transdc_resp-reg_receiver"/>
</dbReference>
<dbReference type="Gene3D" id="3.40.50.2300">
    <property type="match status" value="1"/>
</dbReference>
<name>A0A1H7PFL8_9FLAO</name>
<evidence type="ECO:0000256" key="1">
    <source>
        <dbReference type="PROSITE-ProRule" id="PRU00169"/>
    </source>
</evidence>
<dbReference type="AlphaFoldDB" id="A0A1H7PFL8"/>
<gene>
    <name evidence="3" type="ORF">SAMN04488008_103436</name>
</gene>
<evidence type="ECO:0000313" key="4">
    <source>
        <dbReference type="Proteomes" id="UP000198990"/>
    </source>
</evidence>
<dbReference type="SMART" id="SM00448">
    <property type="entry name" value="REC"/>
    <property type="match status" value="1"/>
</dbReference>
<dbReference type="Proteomes" id="UP000198990">
    <property type="component" value="Unassembled WGS sequence"/>
</dbReference>
<dbReference type="InterPro" id="IPR052893">
    <property type="entry name" value="TCS_response_regulator"/>
</dbReference>
<dbReference type="EMBL" id="FNZN01000003">
    <property type="protein sequence ID" value="SEL34580.1"/>
    <property type="molecule type" value="Genomic_DNA"/>
</dbReference>
<dbReference type="GO" id="GO:0000160">
    <property type="term" value="P:phosphorelay signal transduction system"/>
    <property type="evidence" value="ECO:0007669"/>
    <property type="project" value="InterPro"/>
</dbReference>
<dbReference type="RefSeq" id="WP_091622929.1">
    <property type="nucleotide sequence ID" value="NZ_FNZN01000003.1"/>
</dbReference>
<evidence type="ECO:0000259" key="2">
    <source>
        <dbReference type="PROSITE" id="PS50110"/>
    </source>
</evidence>
<dbReference type="PROSITE" id="PS50110">
    <property type="entry name" value="RESPONSE_REGULATORY"/>
    <property type="match status" value="1"/>
</dbReference>
<reference evidence="4" key="1">
    <citation type="submission" date="2016-10" db="EMBL/GenBank/DDBJ databases">
        <authorList>
            <person name="Varghese N."/>
            <person name="Submissions S."/>
        </authorList>
    </citation>
    <scope>NUCLEOTIDE SEQUENCE [LARGE SCALE GENOMIC DNA]</scope>
    <source>
        <strain evidence="4">DSM 16471</strain>
    </source>
</reference>
<feature type="domain" description="Response regulatory" evidence="2">
    <location>
        <begin position="6"/>
        <end position="132"/>
    </location>
</feature>
<dbReference type="Pfam" id="PF00072">
    <property type="entry name" value="Response_reg"/>
    <property type="match status" value="1"/>
</dbReference>
<accession>A0A1H7PFL8</accession>
<keyword evidence="4" id="KW-1185">Reference proteome</keyword>
<dbReference type="InterPro" id="IPR011006">
    <property type="entry name" value="CheY-like_superfamily"/>
</dbReference>
<dbReference type="PANTHER" id="PTHR44520">
    <property type="entry name" value="RESPONSE REGULATOR RCP1-RELATED"/>
    <property type="match status" value="1"/>
</dbReference>
<organism evidence="3 4">
    <name type="scientific">Maribacter orientalis</name>
    <dbReference type="NCBI Taxonomy" id="228957"/>
    <lineage>
        <taxon>Bacteria</taxon>
        <taxon>Pseudomonadati</taxon>
        <taxon>Bacteroidota</taxon>
        <taxon>Flavobacteriia</taxon>
        <taxon>Flavobacteriales</taxon>
        <taxon>Flavobacteriaceae</taxon>
        <taxon>Maribacter</taxon>
    </lineage>
</organism>
<dbReference type="SUPFAM" id="SSF52172">
    <property type="entry name" value="CheY-like"/>
    <property type="match status" value="1"/>
</dbReference>
<dbReference type="OrthoDB" id="673128at2"/>
<sequence>MSETPLIWIIDDDDISKYVMKRNLRQLSVTNVIEFPDSTQPLKILSDNFDSTDKLPDVILLDLNMPILNGFQFMEEFKVANEKIKKDIQIYMLTSSLSSEDLDRAKLFPEISEYFVKPITLRNLARIVDNVLQE</sequence>